<proteinExistence type="predicted"/>
<sequence>MKKLISMIALAGALIGAPAIAAESGHPLDAAPKMTSDLSTLQRGAKLFVNNCLNCHSASMVRYNRLKDIGLTEDQIRENLLFSADKVGETMNIAMTAKEAKAWFGVQPPDLSVIARARGGDWLYTYLRSFYKDDTRDTGWNNLIFPNVGMPHVMWEAQGIRKAKFEERADAHDASKTVHTFVGYEQVTPGTMKPIEFDQAMGDLVHFLQWMGEPAEHQRKRLGVWVLMFLGLFSILAWRLNASYWKDIK</sequence>
<protein>
    <submittedName>
        <fullName evidence="1">Cytochrome c1</fullName>
    </submittedName>
</protein>
<evidence type="ECO:0000313" key="1">
    <source>
        <dbReference type="EMBL" id="TMS59275.1"/>
    </source>
</evidence>
<dbReference type="Proteomes" id="UP000004277">
    <property type="component" value="Unassembled WGS sequence"/>
</dbReference>
<organism evidence="1 2">
    <name type="scientific">Imbroritus primus</name>
    <dbReference type="NCBI Taxonomy" id="3058603"/>
    <lineage>
        <taxon>Bacteria</taxon>
        <taxon>Pseudomonadati</taxon>
        <taxon>Pseudomonadota</taxon>
        <taxon>Betaproteobacteria</taxon>
        <taxon>Burkholderiales</taxon>
        <taxon>Burkholderiaceae</taxon>
        <taxon>Imbroritus</taxon>
    </lineage>
</organism>
<keyword evidence="2" id="KW-1185">Reference proteome</keyword>
<comment type="caution">
    <text evidence="1">The sequence shown here is derived from an EMBL/GenBank/DDBJ whole genome shotgun (WGS) entry which is preliminary data.</text>
</comment>
<reference evidence="1" key="1">
    <citation type="submission" date="2019-05" db="EMBL/GenBank/DDBJ databases">
        <title>Revised genome assembly of Burkholderiaceae (previously Ralstonia) sp. PBA.</title>
        <authorList>
            <person name="Gan H.M."/>
        </authorList>
    </citation>
    <scope>NUCLEOTIDE SEQUENCE</scope>
    <source>
        <strain evidence="1">PBA</strain>
    </source>
</reference>
<evidence type="ECO:0000313" key="2">
    <source>
        <dbReference type="Proteomes" id="UP000004277"/>
    </source>
</evidence>
<name>A0ACD3SSL0_9BURK</name>
<accession>A0ACD3SSL0</accession>
<dbReference type="EMBL" id="AKCV02000011">
    <property type="protein sequence ID" value="TMS59275.1"/>
    <property type="molecule type" value="Genomic_DNA"/>
</dbReference>
<gene>
    <name evidence="1" type="ORF">MW7_003590</name>
</gene>